<evidence type="ECO:0000313" key="3">
    <source>
        <dbReference type="EMBL" id="KDR95743.1"/>
    </source>
</evidence>
<evidence type="ECO:0000313" key="4">
    <source>
        <dbReference type="Proteomes" id="UP000027946"/>
    </source>
</evidence>
<dbReference type="GO" id="GO:1902201">
    <property type="term" value="P:negative regulation of bacterial-type flagellum-dependent cell motility"/>
    <property type="evidence" value="ECO:0007669"/>
    <property type="project" value="TreeGrafter"/>
</dbReference>
<organism evidence="3 4">
    <name type="scientific">Peptoclostridium litorale DSM 5388</name>
    <dbReference type="NCBI Taxonomy" id="1121324"/>
    <lineage>
        <taxon>Bacteria</taxon>
        <taxon>Bacillati</taxon>
        <taxon>Bacillota</taxon>
        <taxon>Clostridia</taxon>
        <taxon>Peptostreptococcales</taxon>
        <taxon>Peptoclostridiaceae</taxon>
        <taxon>Peptoclostridium</taxon>
    </lineage>
</organism>
<dbReference type="GO" id="GO:0005886">
    <property type="term" value="C:plasma membrane"/>
    <property type="evidence" value="ECO:0007669"/>
    <property type="project" value="TreeGrafter"/>
</dbReference>
<dbReference type="OrthoDB" id="9809348at2"/>
<evidence type="ECO:0000256" key="1">
    <source>
        <dbReference type="SAM" id="Phobius"/>
    </source>
</evidence>
<dbReference type="GO" id="GO:0043709">
    <property type="term" value="P:cell adhesion involved in single-species biofilm formation"/>
    <property type="evidence" value="ECO:0007669"/>
    <property type="project" value="TreeGrafter"/>
</dbReference>
<dbReference type="EMBL" id="JJMM01000010">
    <property type="protein sequence ID" value="KDR95743.1"/>
    <property type="molecule type" value="Genomic_DNA"/>
</dbReference>
<dbReference type="eggNOG" id="COG3706">
    <property type="taxonomic scope" value="Bacteria"/>
</dbReference>
<dbReference type="RefSeq" id="WP_038264256.1">
    <property type="nucleotide sequence ID" value="NZ_FSRH01000011.1"/>
</dbReference>
<dbReference type="GO" id="GO:0052621">
    <property type="term" value="F:diguanylate cyclase activity"/>
    <property type="evidence" value="ECO:0007669"/>
    <property type="project" value="TreeGrafter"/>
</dbReference>
<dbReference type="Gene3D" id="3.30.70.270">
    <property type="match status" value="1"/>
</dbReference>
<reference evidence="3 4" key="1">
    <citation type="submission" date="2014-03" db="EMBL/GenBank/DDBJ databases">
        <title>Genome sequence of Clostridium litorale W6, DSM 5388.</title>
        <authorList>
            <person name="Poehlein A."/>
            <person name="Jagirdar A."/>
            <person name="Khonsari B."/>
            <person name="Chibani C.M."/>
            <person name="Gutierrez Gutierrez D.A."/>
            <person name="Davydova E."/>
            <person name="Alghaithi H.S."/>
            <person name="Nair K.P."/>
            <person name="Dhamotharan K."/>
            <person name="Chandran L."/>
            <person name="G W."/>
            <person name="Daniel R."/>
        </authorList>
    </citation>
    <scope>NUCLEOTIDE SEQUENCE [LARGE SCALE GENOMIC DNA]</scope>
    <source>
        <strain evidence="3 4">W6</strain>
    </source>
</reference>
<dbReference type="AlphaFoldDB" id="A0A069RG05"/>
<dbReference type="PROSITE" id="PS50887">
    <property type="entry name" value="GGDEF"/>
    <property type="match status" value="1"/>
</dbReference>
<proteinExistence type="predicted"/>
<keyword evidence="1" id="KW-0472">Membrane</keyword>
<dbReference type="CDD" id="cd01949">
    <property type="entry name" value="GGDEF"/>
    <property type="match status" value="1"/>
</dbReference>
<dbReference type="InterPro" id="IPR043128">
    <property type="entry name" value="Rev_trsase/Diguanyl_cyclase"/>
</dbReference>
<feature type="domain" description="GGDEF" evidence="2">
    <location>
        <begin position="497"/>
        <end position="634"/>
    </location>
</feature>
<keyword evidence="4" id="KW-1185">Reference proteome</keyword>
<keyword evidence="1" id="KW-0812">Transmembrane</keyword>
<feature type="transmembrane region" description="Helical" evidence="1">
    <location>
        <begin position="362"/>
        <end position="382"/>
    </location>
</feature>
<sequence>MAIFSKTEKFNSIVLRAVLFAVTAILIIFFYDGFYVPFESAKLLDASLELGDYDISKKVVKLSGDACYFDGEFLTGENIEKHANWTMASIPSNYKEMNGGNSYGYGTIYFRVKIPSRLKEEKLAFKAEYLPTAARIFIDGELAASQGVLGSVESSSKGIYLPTTSYFSPKGEYVGIAIQFSNFDDISPKVKGFYLGTVENISKMSMKLMAKDFFMFGGFVIMFIKFFILYMRRTSDREYIYFSLLCLSMAVRVMLVGERFIVRMHPEMPWSIFAKATLFTVYFGALFFVVLLNETFNNIYSPKIHKAFLRITAVFIAITLITDENIYGRILLPYEGAMILVMLYSFVVILKAAKEGESSARSMLAVVLLLVACVINDVLNSFSIIDTLYSVSFGIFFLIFVQSNILSQKFVKALRKSEELVQDMKLLNESLEIKIAERTREIDVKNMELTSINSMLVEVNKTLEEISCLDSLTGIPNRRRFDAYVLKAFEKSREMAEAISICIFDIDHFKRYNDTYGHVKGDECLKAVAEKVKSIVEPVGGFFARYGGEEFVMVLEGHSKESAKDMIREVISGVEALNIIHETSDVSDYVTISAGMKMIVPDENTSVEKIVKGADKLLYTVKNCGRNGFSCDFEKV</sequence>
<dbReference type="SMART" id="SM00267">
    <property type="entry name" value="GGDEF"/>
    <property type="match status" value="1"/>
</dbReference>
<dbReference type="InterPro" id="IPR000160">
    <property type="entry name" value="GGDEF_dom"/>
</dbReference>
<feature type="transmembrane region" description="Helical" evidence="1">
    <location>
        <begin position="12"/>
        <end position="31"/>
    </location>
</feature>
<dbReference type="Proteomes" id="UP000027946">
    <property type="component" value="Unassembled WGS sequence"/>
</dbReference>
<protein>
    <submittedName>
        <fullName evidence="3">Phytochrome-like protein Cph2</fullName>
    </submittedName>
</protein>
<feature type="transmembrane region" description="Helical" evidence="1">
    <location>
        <begin position="304"/>
        <end position="321"/>
    </location>
</feature>
<dbReference type="InterPro" id="IPR029787">
    <property type="entry name" value="Nucleotide_cyclase"/>
</dbReference>
<feature type="transmembrane region" description="Helical" evidence="1">
    <location>
        <begin position="239"/>
        <end position="257"/>
    </location>
</feature>
<dbReference type="NCBIfam" id="TIGR00254">
    <property type="entry name" value="GGDEF"/>
    <property type="match status" value="1"/>
</dbReference>
<dbReference type="InterPro" id="IPR011623">
    <property type="entry name" value="7TMR_DISM_rcpt_extracell_dom1"/>
</dbReference>
<comment type="caution">
    <text evidence="3">The sequence shown here is derived from an EMBL/GenBank/DDBJ whole genome shotgun (WGS) entry which is preliminary data.</text>
</comment>
<dbReference type="SUPFAM" id="SSF55073">
    <property type="entry name" value="Nucleotide cyclase"/>
    <property type="match status" value="1"/>
</dbReference>
<gene>
    <name evidence="3" type="primary">cph2</name>
    <name evidence="3" type="ORF">CLIT_10c04700</name>
</gene>
<feature type="transmembrane region" description="Helical" evidence="1">
    <location>
        <begin position="388"/>
        <end position="406"/>
    </location>
</feature>
<feature type="transmembrane region" description="Helical" evidence="1">
    <location>
        <begin position="327"/>
        <end position="350"/>
    </location>
</feature>
<accession>A0A069RG05</accession>
<evidence type="ECO:0000259" key="2">
    <source>
        <dbReference type="PROSITE" id="PS50887"/>
    </source>
</evidence>
<keyword evidence="1" id="KW-1133">Transmembrane helix</keyword>
<dbReference type="InterPro" id="IPR050469">
    <property type="entry name" value="Diguanylate_Cyclase"/>
</dbReference>
<dbReference type="Pfam" id="PF00990">
    <property type="entry name" value="GGDEF"/>
    <property type="match status" value="1"/>
</dbReference>
<name>A0A069RG05_PEPLI</name>
<dbReference type="PANTHER" id="PTHR45138:SF9">
    <property type="entry name" value="DIGUANYLATE CYCLASE DGCM-RELATED"/>
    <property type="match status" value="1"/>
</dbReference>
<dbReference type="STRING" id="1121324.CLIT_10c04700"/>
<dbReference type="FunFam" id="3.30.70.270:FF:000001">
    <property type="entry name" value="Diguanylate cyclase domain protein"/>
    <property type="match status" value="1"/>
</dbReference>
<feature type="transmembrane region" description="Helical" evidence="1">
    <location>
        <begin position="213"/>
        <end position="232"/>
    </location>
</feature>
<dbReference type="PANTHER" id="PTHR45138">
    <property type="entry name" value="REGULATORY COMPONENTS OF SENSORY TRANSDUCTION SYSTEM"/>
    <property type="match status" value="1"/>
</dbReference>
<dbReference type="Pfam" id="PF07695">
    <property type="entry name" value="7TMR-DISM_7TM"/>
    <property type="match status" value="1"/>
</dbReference>
<feature type="transmembrane region" description="Helical" evidence="1">
    <location>
        <begin position="269"/>
        <end position="292"/>
    </location>
</feature>